<name>G9MK51_HYPVG</name>
<dbReference type="VEuPathDB" id="FungiDB:TRIVIDRAFT_62516"/>
<dbReference type="PANTHER" id="PTHR37014">
    <property type="entry name" value="EXPRESSION LETHALITY PROTEIN HEL10, PUTATIVE (AFU_ORTHOLOGUE AFUA_1G06580)-RELATED"/>
    <property type="match status" value="1"/>
</dbReference>
<dbReference type="InParanoid" id="G9MK51"/>
<evidence type="ECO:0008006" key="4">
    <source>
        <dbReference type="Google" id="ProtNLM"/>
    </source>
</evidence>
<proteinExistence type="predicted"/>
<gene>
    <name evidence="2" type="ORF">TRIVIDRAFT_62516</name>
</gene>
<dbReference type="HOGENOM" id="CLU_1777732_0_0_1"/>
<evidence type="ECO:0000313" key="2">
    <source>
        <dbReference type="EMBL" id="EHK25856.1"/>
    </source>
</evidence>
<evidence type="ECO:0000313" key="3">
    <source>
        <dbReference type="Proteomes" id="UP000007115"/>
    </source>
</evidence>
<comment type="caution">
    <text evidence="2">The sequence shown here is derived from an EMBL/GenBank/DDBJ whole genome shotgun (WGS) entry which is preliminary data.</text>
</comment>
<dbReference type="OMA" id="HAYKRHE"/>
<keyword evidence="3" id="KW-1185">Reference proteome</keyword>
<dbReference type="PANTHER" id="PTHR37014:SF10">
    <property type="entry name" value="RICH PROTEIN MS8, PUTATIVE (AFU_ORTHOLOGUE AFUA_7G05650)-RELATED"/>
    <property type="match status" value="1"/>
</dbReference>
<reference evidence="2 3" key="1">
    <citation type="journal article" date="2011" name="Genome Biol.">
        <title>Comparative genome sequence analysis underscores mycoparasitism as the ancestral life style of Trichoderma.</title>
        <authorList>
            <person name="Kubicek C.P."/>
            <person name="Herrera-Estrella A."/>
            <person name="Seidl-Seiboth V."/>
            <person name="Martinez D.A."/>
            <person name="Druzhinina I.S."/>
            <person name="Thon M."/>
            <person name="Zeilinger S."/>
            <person name="Casas-Flores S."/>
            <person name="Horwitz B.A."/>
            <person name="Mukherjee P.K."/>
            <person name="Mukherjee M."/>
            <person name="Kredics L."/>
            <person name="Alcaraz L.D."/>
            <person name="Aerts A."/>
            <person name="Antal Z."/>
            <person name="Atanasova L."/>
            <person name="Cervantes-Badillo M.G."/>
            <person name="Challacombe J."/>
            <person name="Chertkov O."/>
            <person name="McCluskey K."/>
            <person name="Coulpier F."/>
            <person name="Deshpande N."/>
            <person name="von Doehren H."/>
            <person name="Ebbole D.J."/>
            <person name="Esquivel-Naranjo E.U."/>
            <person name="Fekete E."/>
            <person name="Flipphi M."/>
            <person name="Glaser F."/>
            <person name="Gomez-Rodriguez E.Y."/>
            <person name="Gruber S."/>
            <person name="Han C."/>
            <person name="Henrissat B."/>
            <person name="Hermosa R."/>
            <person name="Hernandez-Onate M."/>
            <person name="Karaffa L."/>
            <person name="Kosti I."/>
            <person name="Le Crom S."/>
            <person name="Lindquist E."/>
            <person name="Lucas S."/>
            <person name="Luebeck M."/>
            <person name="Luebeck P.S."/>
            <person name="Margeot A."/>
            <person name="Metz B."/>
            <person name="Misra M."/>
            <person name="Nevalainen H."/>
            <person name="Omann M."/>
            <person name="Packer N."/>
            <person name="Perrone G."/>
            <person name="Uresti-Rivera E.E."/>
            <person name="Salamov A."/>
            <person name="Schmoll M."/>
            <person name="Seiboth B."/>
            <person name="Shapiro H."/>
            <person name="Sukno S."/>
            <person name="Tamayo-Ramos J.A."/>
            <person name="Tisch D."/>
            <person name="Wiest A."/>
            <person name="Wilkinson H.H."/>
            <person name="Zhang M."/>
            <person name="Coutinho P.M."/>
            <person name="Kenerley C.M."/>
            <person name="Monte E."/>
            <person name="Baker S.E."/>
            <person name="Grigoriev I.V."/>
        </authorList>
    </citation>
    <scope>NUCLEOTIDE SEQUENCE [LARGE SCALE GENOMIC DNA]</scope>
    <source>
        <strain evidence="3">Gv29-8 / FGSC 10586</strain>
    </source>
</reference>
<dbReference type="GeneID" id="25796364"/>
<dbReference type="RefSeq" id="XP_013960051.1">
    <property type="nucleotide sequence ID" value="XM_014104576.1"/>
</dbReference>
<feature type="region of interest" description="Disordered" evidence="1">
    <location>
        <begin position="1"/>
        <end position="87"/>
    </location>
</feature>
<dbReference type="eggNOG" id="ENOG502S756">
    <property type="taxonomic scope" value="Eukaryota"/>
</dbReference>
<accession>G9MK51</accession>
<feature type="compositionally biased region" description="Polar residues" evidence="1">
    <location>
        <begin position="1"/>
        <end position="14"/>
    </location>
</feature>
<organism evidence="2 3">
    <name type="scientific">Hypocrea virens (strain Gv29-8 / FGSC 10586)</name>
    <name type="common">Gliocladium virens</name>
    <name type="synonym">Trichoderma virens</name>
    <dbReference type="NCBI Taxonomy" id="413071"/>
    <lineage>
        <taxon>Eukaryota</taxon>
        <taxon>Fungi</taxon>
        <taxon>Dikarya</taxon>
        <taxon>Ascomycota</taxon>
        <taxon>Pezizomycotina</taxon>
        <taxon>Sordariomycetes</taxon>
        <taxon>Hypocreomycetidae</taxon>
        <taxon>Hypocreales</taxon>
        <taxon>Hypocreaceae</taxon>
        <taxon>Trichoderma</taxon>
    </lineage>
</organism>
<protein>
    <recommendedName>
        <fullName evidence="4">Glycine zipper 2TM domain-containing protein</fullName>
    </recommendedName>
</protein>
<dbReference type="AlphaFoldDB" id="G9MK51"/>
<dbReference type="Proteomes" id="UP000007115">
    <property type="component" value="Unassembled WGS sequence"/>
</dbReference>
<feature type="compositionally biased region" description="Low complexity" evidence="1">
    <location>
        <begin position="15"/>
        <end position="33"/>
    </location>
</feature>
<dbReference type="EMBL" id="ABDF02000003">
    <property type="protein sequence ID" value="EHK25856.1"/>
    <property type="molecule type" value="Genomic_DNA"/>
</dbReference>
<sequence>MSAQEYYNNVPSSDGNPPQYNGQQQYNGNCPQQEGTSQQPSQAPPSKGCDVNLDGQIQHRQPGHDGGTPHQSIPFMQQSPNASGERGLGATLIGGGVGAFAVKKYGGGLLGTLGGAAAGAIGANMIEHAYKRHERREHRHGRRSGH</sequence>
<feature type="compositionally biased region" description="Polar residues" evidence="1">
    <location>
        <begin position="69"/>
        <end position="82"/>
    </location>
</feature>
<evidence type="ECO:0000256" key="1">
    <source>
        <dbReference type="SAM" id="MobiDB-lite"/>
    </source>
</evidence>